<dbReference type="AlphaFoldDB" id="T1FYZ6"/>
<dbReference type="KEGG" id="hro:HELRODRAFT_67319"/>
<dbReference type="OrthoDB" id="4187154at2759"/>
<evidence type="ECO:0000256" key="5">
    <source>
        <dbReference type="SAM" id="MobiDB-lite"/>
    </source>
</evidence>
<evidence type="ECO:0000256" key="2">
    <source>
        <dbReference type="ARBA" id="ARBA00023155"/>
    </source>
</evidence>
<evidence type="ECO:0000256" key="3">
    <source>
        <dbReference type="ARBA" id="ARBA00023242"/>
    </source>
</evidence>
<dbReference type="CTD" id="20214044"/>
<dbReference type="EnsemblMetazoa" id="HelroT67319">
    <property type="protein sequence ID" value="HelroP67319"/>
    <property type="gene ID" value="HelroG67319"/>
</dbReference>
<dbReference type="SMART" id="SM00389">
    <property type="entry name" value="HOX"/>
    <property type="match status" value="1"/>
</dbReference>
<keyword evidence="3 4" id="KW-0539">Nucleus</keyword>
<accession>T1FYZ6</accession>
<dbReference type="EMBL" id="KB097143">
    <property type="protein sequence ID" value="ESN99302.1"/>
    <property type="molecule type" value="Genomic_DNA"/>
</dbReference>
<dbReference type="Proteomes" id="UP000015101">
    <property type="component" value="Unassembled WGS sequence"/>
</dbReference>
<feature type="domain" description="Homeobox" evidence="6">
    <location>
        <begin position="47"/>
        <end position="104"/>
    </location>
</feature>
<feature type="compositionally biased region" description="Polar residues" evidence="5">
    <location>
        <begin position="21"/>
        <end position="34"/>
    </location>
</feature>
<dbReference type="RefSeq" id="XP_009022558.1">
    <property type="nucleotide sequence ID" value="XM_009024310.1"/>
</dbReference>
<reference evidence="7 9" key="2">
    <citation type="journal article" date="2013" name="Nature">
        <title>Insights into bilaterian evolution from three spiralian genomes.</title>
        <authorList>
            <person name="Simakov O."/>
            <person name="Marletaz F."/>
            <person name="Cho S.J."/>
            <person name="Edsinger-Gonzales E."/>
            <person name="Havlak P."/>
            <person name="Hellsten U."/>
            <person name="Kuo D.H."/>
            <person name="Larsson T."/>
            <person name="Lv J."/>
            <person name="Arendt D."/>
            <person name="Savage R."/>
            <person name="Osoegawa K."/>
            <person name="de Jong P."/>
            <person name="Grimwood J."/>
            <person name="Chapman J.A."/>
            <person name="Shapiro H."/>
            <person name="Aerts A."/>
            <person name="Otillar R.P."/>
            <person name="Terry A.Y."/>
            <person name="Boore J.L."/>
            <person name="Grigoriev I.V."/>
            <person name="Lindberg D.R."/>
            <person name="Seaver E.C."/>
            <person name="Weisblat D.A."/>
            <person name="Putnam N.H."/>
            <person name="Rokhsar D.S."/>
        </authorList>
    </citation>
    <scope>NUCLEOTIDE SEQUENCE</scope>
</reference>
<dbReference type="GO" id="GO:0006355">
    <property type="term" value="P:regulation of DNA-templated transcription"/>
    <property type="evidence" value="ECO:0007669"/>
    <property type="project" value="InterPro"/>
</dbReference>
<organism evidence="8 9">
    <name type="scientific">Helobdella robusta</name>
    <name type="common">Californian leech</name>
    <dbReference type="NCBI Taxonomy" id="6412"/>
    <lineage>
        <taxon>Eukaryota</taxon>
        <taxon>Metazoa</taxon>
        <taxon>Spiralia</taxon>
        <taxon>Lophotrochozoa</taxon>
        <taxon>Annelida</taxon>
        <taxon>Clitellata</taxon>
        <taxon>Hirudinea</taxon>
        <taxon>Rhynchobdellida</taxon>
        <taxon>Glossiphoniidae</taxon>
        <taxon>Helobdella</taxon>
    </lineage>
</organism>
<evidence type="ECO:0000313" key="8">
    <source>
        <dbReference type="EnsemblMetazoa" id="HelroP67319"/>
    </source>
</evidence>
<name>T1FYZ6_HELRO</name>
<dbReference type="Pfam" id="PF05920">
    <property type="entry name" value="Homeobox_KN"/>
    <property type="match status" value="1"/>
</dbReference>
<dbReference type="Gene3D" id="1.10.10.60">
    <property type="entry name" value="Homeodomain-like"/>
    <property type="match status" value="1"/>
</dbReference>
<feature type="DNA-binding region" description="Homeobox" evidence="4">
    <location>
        <begin position="49"/>
        <end position="105"/>
    </location>
</feature>
<dbReference type="PROSITE" id="PS50071">
    <property type="entry name" value="HOMEOBOX_2"/>
    <property type="match status" value="1"/>
</dbReference>
<protein>
    <recommendedName>
        <fullName evidence="6">Homeobox domain-containing protein</fullName>
    </recommendedName>
</protein>
<evidence type="ECO:0000313" key="9">
    <source>
        <dbReference type="Proteomes" id="UP000015101"/>
    </source>
</evidence>
<keyword evidence="2 4" id="KW-0371">Homeobox</keyword>
<reference evidence="8" key="3">
    <citation type="submission" date="2015-06" db="UniProtKB">
        <authorList>
            <consortium name="EnsemblMetazoa"/>
        </authorList>
    </citation>
    <scope>IDENTIFICATION</scope>
</reference>
<sequence length="120" mass="14063">MYCDDAISFNPIITSTPAFKQPQTDSNLYTNNNDSSLSSPPTILTTKNIFRTEIVSILEDWYARHVDDPYVTEDDLKNLTNQCQLEEKQVRKWLANRRCRSRNTLKYNGKKHPLCRNKQH</sequence>
<evidence type="ECO:0000256" key="1">
    <source>
        <dbReference type="ARBA" id="ARBA00023125"/>
    </source>
</evidence>
<evidence type="ECO:0000259" key="6">
    <source>
        <dbReference type="PROSITE" id="PS50071"/>
    </source>
</evidence>
<dbReference type="HOGENOM" id="CLU_2052147_0_0_1"/>
<dbReference type="CDD" id="cd00086">
    <property type="entry name" value="homeodomain"/>
    <property type="match status" value="1"/>
</dbReference>
<keyword evidence="1 4" id="KW-0238">DNA-binding</keyword>
<dbReference type="InterPro" id="IPR009057">
    <property type="entry name" value="Homeodomain-like_sf"/>
</dbReference>
<proteinExistence type="predicted"/>
<dbReference type="InterPro" id="IPR001356">
    <property type="entry name" value="HD"/>
</dbReference>
<dbReference type="SUPFAM" id="SSF46689">
    <property type="entry name" value="Homeodomain-like"/>
    <property type="match status" value="1"/>
</dbReference>
<comment type="subcellular location">
    <subcellularLocation>
        <location evidence="4">Nucleus</location>
    </subcellularLocation>
</comment>
<dbReference type="InParanoid" id="T1FYZ6"/>
<dbReference type="GO" id="GO:0005634">
    <property type="term" value="C:nucleus"/>
    <property type="evidence" value="ECO:0007669"/>
    <property type="project" value="UniProtKB-SubCell"/>
</dbReference>
<evidence type="ECO:0000313" key="7">
    <source>
        <dbReference type="EMBL" id="ESN99302.1"/>
    </source>
</evidence>
<dbReference type="GeneID" id="20214044"/>
<dbReference type="GO" id="GO:0003677">
    <property type="term" value="F:DNA binding"/>
    <property type="evidence" value="ECO:0007669"/>
    <property type="project" value="UniProtKB-UniRule"/>
</dbReference>
<gene>
    <name evidence="8" type="primary">20214044</name>
    <name evidence="7" type="ORF">HELRODRAFT_67319</name>
</gene>
<feature type="region of interest" description="Disordered" evidence="5">
    <location>
        <begin position="21"/>
        <end position="40"/>
    </location>
</feature>
<dbReference type="InterPro" id="IPR008422">
    <property type="entry name" value="KN_HD"/>
</dbReference>
<reference evidence="9" key="1">
    <citation type="submission" date="2012-12" db="EMBL/GenBank/DDBJ databases">
        <authorList>
            <person name="Hellsten U."/>
            <person name="Grimwood J."/>
            <person name="Chapman J.A."/>
            <person name="Shapiro H."/>
            <person name="Aerts A."/>
            <person name="Otillar R.P."/>
            <person name="Terry A.Y."/>
            <person name="Boore J.L."/>
            <person name="Simakov O."/>
            <person name="Marletaz F."/>
            <person name="Cho S.-J."/>
            <person name="Edsinger-Gonzales E."/>
            <person name="Havlak P."/>
            <person name="Kuo D.-H."/>
            <person name="Larsson T."/>
            <person name="Lv J."/>
            <person name="Arendt D."/>
            <person name="Savage R."/>
            <person name="Osoegawa K."/>
            <person name="de Jong P."/>
            <person name="Lindberg D.R."/>
            <person name="Seaver E.C."/>
            <person name="Weisblat D.A."/>
            <person name="Putnam N.H."/>
            <person name="Grigoriev I.V."/>
            <person name="Rokhsar D.S."/>
        </authorList>
    </citation>
    <scope>NUCLEOTIDE SEQUENCE</scope>
</reference>
<evidence type="ECO:0000256" key="4">
    <source>
        <dbReference type="PROSITE-ProRule" id="PRU00108"/>
    </source>
</evidence>
<keyword evidence="9" id="KW-1185">Reference proteome</keyword>
<dbReference type="EMBL" id="AMQM01001188">
    <property type="status" value="NOT_ANNOTATED_CDS"/>
    <property type="molecule type" value="Genomic_DNA"/>
</dbReference>